<sequence>MKIFAPESYQETRLDGKRLKHKAATEETGGSQCETASEREGSRSHKPEGIKPVENILLVALTNDTNEKIVKEENRRRNKEEKVKDKEKKKTNLVRRYEIGGKE</sequence>
<feature type="compositionally biased region" description="Basic and acidic residues" evidence="1">
    <location>
        <begin position="36"/>
        <end position="51"/>
    </location>
</feature>
<proteinExistence type="predicted"/>
<dbReference type="Proteomes" id="UP001195483">
    <property type="component" value="Unassembled WGS sequence"/>
</dbReference>
<reference evidence="2" key="1">
    <citation type="journal article" date="2021" name="Genome Biol. Evol.">
        <title>A High-Quality Reference Genome for a Parasitic Bivalve with Doubly Uniparental Inheritance (Bivalvia: Unionida).</title>
        <authorList>
            <person name="Smith C.H."/>
        </authorList>
    </citation>
    <scope>NUCLEOTIDE SEQUENCE</scope>
    <source>
        <strain evidence="2">CHS0354</strain>
    </source>
</reference>
<dbReference type="EMBL" id="JAEAOA010002281">
    <property type="protein sequence ID" value="KAK3583996.1"/>
    <property type="molecule type" value="Genomic_DNA"/>
</dbReference>
<comment type="caution">
    <text evidence="2">The sequence shown here is derived from an EMBL/GenBank/DDBJ whole genome shotgun (WGS) entry which is preliminary data.</text>
</comment>
<name>A0AAE0VND4_9BIVA</name>
<reference evidence="2" key="2">
    <citation type="journal article" date="2021" name="Genome Biol. Evol.">
        <title>Developing a high-quality reference genome for a parasitic bivalve with doubly uniparental inheritance (Bivalvia: Unionida).</title>
        <authorList>
            <person name="Smith C.H."/>
        </authorList>
    </citation>
    <scope>NUCLEOTIDE SEQUENCE</scope>
    <source>
        <strain evidence="2">CHS0354</strain>
        <tissue evidence="2">Mantle</tissue>
    </source>
</reference>
<evidence type="ECO:0000313" key="2">
    <source>
        <dbReference type="EMBL" id="KAK3583996.1"/>
    </source>
</evidence>
<feature type="region of interest" description="Disordered" evidence="1">
    <location>
        <begin position="70"/>
        <end position="90"/>
    </location>
</feature>
<organism evidence="2 3">
    <name type="scientific">Potamilus streckersoni</name>
    <dbReference type="NCBI Taxonomy" id="2493646"/>
    <lineage>
        <taxon>Eukaryota</taxon>
        <taxon>Metazoa</taxon>
        <taxon>Spiralia</taxon>
        <taxon>Lophotrochozoa</taxon>
        <taxon>Mollusca</taxon>
        <taxon>Bivalvia</taxon>
        <taxon>Autobranchia</taxon>
        <taxon>Heteroconchia</taxon>
        <taxon>Palaeoheterodonta</taxon>
        <taxon>Unionida</taxon>
        <taxon>Unionoidea</taxon>
        <taxon>Unionidae</taxon>
        <taxon>Ambleminae</taxon>
        <taxon>Lampsilini</taxon>
        <taxon>Potamilus</taxon>
    </lineage>
</organism>
<gene>
    <name evidence="2" type="ORF">CHS0354_039116</name>
</gene>
<keyword evidence="3" id="KW-1185">Reference proteome</keyword>
<feature type="region of interest" description="Disordered" evidence="1">
    <location>
        <begin position="1"/>
        <end position="51"/>
    </location>
</feature>
<accession>A0AAE0VND4</accession>
<dbReference type="AlphaFoldDB" id="A0AAE0VND4"/>
<protein>
    <submittedName>
        <fullName evidence="2">Uncharacterized protein</fullName>
    </submittedName>
</protein>
<evidence type="ECO:0000313" key="3">
    <source>
        <dbReference type="Proteomes" id="UP001195483"/>
    </source>
</evidence>
<reference evidence="2" key="3">
    <citation type="submission" date="2023-05" db="EMBL/GenBank/DDBJ databases">
        <authorList>
            <person name="Smith C.H."/>
        </authorList>
    </citation>
    <scope>NUCLEOTIDE SEQUENCE</scope>
    <source>
        <strain evidence="2">CHS0354</strain>
        <tissue evidence="2">Mantle</tissue>
    </source>
</reference>
<evidence type="ECO:0000256" key="1">
    <source>
        <dbReference type="SAM" id="MobiDB-lite"/>
    </source>
</evidence>